<keyword evidence="13" id="KW-1185">Reference proteome</keyword>
<keyword evidence="5" id="KW-0479">Metal-binding</keyword>
<dbReference type="InterPro" id="IPR015421">
    <property type="entry name" value="PyrdxlP-dep_Trfase_major"/>
</dbReference>
<dbReference type="InterPro" id="IPR020578">
    <property type="entry name" value="Aminotrans_V_PyrdxlP_BS"/>
</dbReference>
<dbReference type="Pfam" id="PF00266">
    <property type="entry name" value="Aminotran_5"/>
    <property type="match status" value="1"/>
</dbReference>
<evidence type="ECO:0000256" key="1">
    <source>
        <dbReference type="ARBA" id="ARBA00001933"/>
    </source>
</evidence>
<keyword evidence="7" id="KW-0408">Iron</keyword>
<dbReference type="InterPro" id="IPR015422">
    <property type="entry name" value="PyrdxlP-dep_Trfase_small"/>
</dbReference>
<evidence type="ECO:0000256" key="5">
    <source>
        <dbReference type="ARBA" id="ARBA00022723"/>
    </source>
</evidence>
<evidence type="ECO:0000259" key="11">
    <source>
        <dbReference type="Pfam" id="PF00266"/>
    </source>
</evidence>
<dbReference type="PANTHER" id="PTHR11601:SF34">
    <property type="entry name" value="CYSTEINE DESULFURASE"/>
    <property type="match status" value="1"/>
</dbReference>
<keyword evidence="4" id="KW-0808">Transferase</keyword>
<comment type="similarity">
    <text evidence="2">Belongs to the class-V pyridoxal-phosphate-dependent aminotransferase family. NifS/IscS subfamily.</text>
</comment>
<comment type="caution">
    <text evidence="12">The sequence shown here is derived from an EMBL/GenBank/DDBJ whole genome shotgun (WGS) entry which is preliminary data.</text>
</comment>
<evidence type="ECO:0000256" key="9">
    <source>
        <dbReference type="ARBA" id="ARBA00050776"/>
    </source>
</evidence>
<accession>A0ABW5J9X8</accession>
<dbReference type="InterPro" id="IPR015424">
    <property type="entry name" value="PyrdxlP-dep_Trfase"/>
</dbReference>
<organism evidence="12 13">
    <name type="scientific">Emticicia soli</name>
    <dbReference type="NCBI Taxonomy" id="2027878"/>
    <lineage>
        <taxon>Bacteria</taxon>
        <taxon>Pseudomonadati</taxon>
        <taxon>Bacteroidota</taxon>
        <taxon>Cytophagia</taxon>
        <taxon>Cytophagales</taxon>
        <taxon>Leadbetterellaceae</taxon>
        <taxon>Emticicia</taxon>
    </lineage>
</organism>
<evidence type="ECO:0000256" key="10">
    <source>
        <dbReference type="RuleBase" id="RU004504"/>
    </source>
</evidence>
<dbReference type="SUPFAM" id="SSF53383">
    <property type="entry name" value="PLP-dependent transferases"/>
    <property type="match status" value="1"/>
</dbReference>
<dbReference type="Gene3D" id="3.40.640.10">
    <property type="entry name" value="Type I PLP-dependent aspartate aminotransferase-like (Major domain)"/>
    <property type="match status" value="1"/>
</dbReference>
<dbReference type="Gene3D" id="3.90.1150.10">
    <property type="entry name" value="Aspartate Aminotransferase, domain 1"/>
    <property type="match status" value="1"/>
</dbReference>
<feature type="domain" description="Aminotransferase class V" evidence="11">
    <location>
        <begin position="5"/>
        <end position="364"/>
    </location>
</feature>
<evidence type="ECO:0000256" key="2">
    <source>
        <dbReference type="ARBA" id="ARBA00006490"/>
    </source>
</evidence>
<dbReference type="PANTHER" id="PTHR11601">
    <property type="entry name" value="CYSTEINE DESULFURYLASE FAMILY MEMBER"/>
    <property type="match status" value="1"/>
</dbReference>
<sequence>MKYPIYLDYNATTPLDKETLEIMVPYLTEHFGNAASRSHAYGWKAAEAVGTARQQVAGLLGASEKEIVFTSGATESVNLAIKGTYEALSHKGKHIITVSTEHKAVLDTCQHLEKLGAELTYLPVDSQGNIDLDVLEASIRPTTILISVMAANNEIGIIHPLRSIAKIAHKHGVLLHTDATQAVGKLAIDVIADEIDLLSLSAHKLYGPKGVGALYIRKKLNIVAQQDGGKHERGLRSGTLNVAGIVGFGKACEICQQTMVDETIRLSSLRDALEAGILSAVPDAKVNGNAIERLPNTSNICFGKIDGEQLLMNLHEIAVSNGSACNSASTEPSYVLKALGLDDESAYGSLRFSVGRTTSAQDIEIAVNHISEVVGRMKKASVL</sequence>
<evidence type="ECO:0000256" key="7">
    <source>
        <dbReference type="ARBA" id="ARBA00023004"/>
    </source>
</evidence>
<evidence type="ECO:0000256" key="3">
    <source>
        <dbReference type="ARBA" id="ARBA00012239"/>
    </source>
</evidence>
<dbReference type="InterPro" id="IPR016454">
    <property type="entry name" value="Cysteine_dSase"/>
</dbReference>
<dbReference type="EMBL" id="JBHULC010000019">
    <property type="protein sequence ID" value="MFD2522418.1"/>
    <property type="molecule type" value="Genomic_DNA"/>
</dbReference>
<protein>
    <recommendedName>
        <fullName evidence="3">cysteine desulfurase</fullName>
        <ecNumber evidence="3">2.8.1.7</ecNumber>
    </recommendedName>
</protein>
<gene>
    <name evidence="12" type="ORF">ACFSR2_16085</name>
</gene>
<evidence type="ECO:0000313" key="13">
    <source>
        <dbReference type="Proteomes" id="UP001597510"/>
    </source>
</evidence>
<evidence type="ECO:0000256" key="6">
    <source>
        <dbReference type="ARBA" id="ARBA00022898"/>
    </source>
</evidence>
<dbReference type="PROSITE" id="PS00595">
    <property type="entry name" value="AA_TRANSFER_CLASS_5"/>
    <property type="match status" value="1"/>
</dbReference>
<dbReference type="NCBIfam" id="NF002806">
    <property type="entry name" value="PRK02948.1"/>
    <property type="match status" value="1"/>
</dbReference>
<comment type="cofactor">
    <cofactor evidence="1 10">
        <name>pyridoxal 5'-phosphate</name>
        <dbReference type="ChEBI" id="CHEBI:597326"/>
    </cofactor>
</comment>
<dbReference type="InterPro" id="IPR000192">
    <property type="entry name" value="Aminotrans_V_dom"/>
</dbReference>
<dbReference type="Proteomes" id="UP001597510">
    <property type="component" value="Unassembled WGS sequence"/>
</dbReference>
<evidence type="ECO:0000256" key="8">
    <source>
        <dbReference type="ARBA" id="ARBA00023014"/>
    </source>
</evidence>
<comment type="catalytic activity">
    <reaction evidence="9">
        <text>(sulfur carrier)-H + L-cysteine = (sulfur carrier)-SH + L-alanine</text>
        <dbReference type="Rhea" id="RHEA:43892"/>
        <dbReference type="Rhea" id="RHEA-COMP:14737"/>
        <dbReference type="Rhea" id="RHEA-COMP:14739"/>
        <dbReference type="ChEBI" id="CHEBI:29917"/>
        <dbReference type="ChEBI" id="CHEBI:35235"/>
        <dbReference type="ChEBI" id="CHEBI:57972"/>
        <dbReference type="ChEBI" id="CHEBI:64428"/>
        <dbReference type="EC" id="2.8.1.7"/>
    </reaction>
</comment>
<proteinExistence type="inferred from homology"/>
<evidence type="ECO:0000313" key="12">
    <source>
        <dbReference type="EMBL" id="MFD2522418.1"/>
    </source>
</evidence>
<keyword evidence="6" id="KW-0663">Pyridoxal phosphate</keyword>
<evidence type="ECO:0000256" key="4">
    <source>
        <dbReference type="ARBA" id="ARBA00022679"/>
    </source>
</evidence>
<keyword evidence="8" id="KW-0411">Iron-sulfur</keyword>
<dbReference type="PIRSF" id="PIRSF005572">
    <property type="entry name" value="NifS"/>
    <property type="match status" value="1"/>
</dbReference>
<dbReference type="EC" id="2.8.1.7" evidence="3"/>
<dbReference type="RefSeq" id="WP_340240385.1">
    <property type="nucleotide sequence ID" value="NZ_JBBEWC010000020.1"/>
</dbReference>
<name>A0ABW5J9X8_9BACT</name>
<reference evidence="13" key="1">
    <citation type="journal article" date="2019" name="Int. J. Syst. Evol. Microbiol.">
        <title>The Global Catalogue of Microorganisms (GCM) 10K type strain sequencing project: providing services to taxonomists for standard genome sequencing and annotation.</title>
        <authorList>
            <consortium name="The Broad Institute Genomics Platform"/>
            <consortium name="The Broad Institute Genome Sequencing Center for Infectious Disease"/>
            <person name="Wu L."/>
            <person name="Ma J."/>
        </authorList>
    </citation>
    <scope>NUCLEOTIDE SEQUENCE [LARGE SCALE GENOMIC DNA]</scope>
    <source>
        <strain evidence="13">KCTC 52344</strain>
    </source>
</reference>